<evidence type="ECO:0000256" key="3">
    <source>
        <dbReference type="ARBA" id="ARBA00011396"/>
    </source>
</evidence>
<keyword evidence="10" id="KW-1185">Reference proteome</keyword>
<evidence type="ECO:0000256" key="2">
    <source>
        <dbReference type="ARBA" id="ARBA00007732"/>
    </source>
</evidence>
<dbReference type="GO" id="GO:0005789">
    <property type="term" value="C:endoplasmic reticulum membrane"/>
    <property type="evidence" value="ECO:0007669"/>
    <property type="project" value="UniProtKB-SubCell"/>
</dbReference>
<evidence type="ECO:0000313" key="9">
    <source>
        <dbReference type="EMBL" id="KAH9843281.1"/>
    </source>
</evidence>
<dbReference type="EMBL" id="RIBY02000402">
    <property type="protein sequence ID" value="KAH9843281.1"/>
    <property type="molecule type" value="Genomic_DNA"/>
</dbReference>
<comment type="similarity">
    <text evidence="2">Belongs to the ERF4 family.</text>
</comment>
<comment type="subunit">
    <text evidence="3">Interacts with ERF2.</text>
</comment>
<evidence type="ECO:0000313" key="10">
    <source>
        <dbReference type="Proteomes" id="UP001138500"/>
    </source>
</evidence>
<keyword evidence="5" id="KW-0256">Endoplasmic reticulum</keyword>
<accession>A0A9W7SZC2</accession>
<gene>
    <name evidence="9" type="ORF">Tdes44962_MAKER07538</name>
</gene>
<feature type="domain" description="Golgin subfamily A member 7/ERF4" evidence="8">
    <location>
        <begin position="155"/>
        <end position="272"/>
    </location>
</feature>
<evidence type="ECO:0000256" key="7">
    <source>
        <dbReference type="SAM" id="MobiDB-lite"/>
    </source>
</evidence>
<feature type="compositionally biased region" description="Basic and acidic residues" evidence="7">
    <location>
        <begin position="38"/>
        <end position="53"/>
    </location>
</feature>
<evidence type="ECO:0000256" key="5">
    <source>
        <dbReference type="ARBA" id="ARBA00022824"/>
    </source>
</evidence>
<reference evidence="9 10" key="2">
    <citation type="journal article" date="2021" name="Curr. Genet.">
        <title>Genetic response to nitrogen starvation in the aggressive Eucalyptus foliar pathogen Teratosphaeria destructans.</title>
        <authorList>
            <person name="Havenga M."/>
            <person name="Wingfield B.D."/>
            <person name="Wingfield M.J."/>
            <person name="Dreyer L.L."/>
            <person name="Roets F."/>
            <person name="Aylward J."/>
        </authorList>
    </citation>
    <scope>NUCLEOTIDE SEQUENCE [LARGE SCALE GENOMIC DNA]</scope>
    <source>
        <strain evidence="9">CMW44962</strain>
    </source>
</reference>
<proteinExistence type="inferred from homology"/>
<dbReference type="OrthoDB" id="5377273at2759"/>
<dbReference type="Pfam" id="PF10256">
    <property type="entry name" value="Erf4"/>
    <property type="match status" value="1"/>
</dbReference>
<evidence type="ECO:0000256" key="1">
    <source>
        <dbReference type="ARBA" id="ARBA00004406"/>
    </source>
</evidence>
<protein>
    <recommendedName>
        <fullName evidence="4">Ras modification protein ERF4</fullName>
    </recommendedName>
</protein>
<evidence type="ECO:0000259" key="8">
    <source>
        <dbReference type="Pfam" id="PF10256"/>
    </source>
</evidence>
<dbReference type="PANTHER" id="PTHR13254:SF0">
    <property type="entry name" value="GOLGIN SUBFAMILY A MEMBER 7_ERF4 DOMAIN-CONTAINING PROTEIN"/>
    <property type="match status" value="1"/>
</dbReference>
<dbReference type="GO" id="GO:0031211">
    <property type="term" value="C:endoplasmic reticulum palmitoyltransferase complex"/>
    <property type="evidence" value="ECO:0007669"/>
    <property type="project" value="TreeGrafter"/>
</dbReference>
<sequence length="291" mass="32653">METFHKLAGVQDASDLQASSHERPSQAHLIPDRPPLPGDDRNHNGFTHHDNKSDGALSHRASRATLPLNRRPSHKSFRSTRSNRSSHKETAVYDDNAPPVPALPRPSIGARSVATTNTTAGEAEDDFVWGPQHPCFPHPNPHCSPDSDEARNTRVIRVKRDWLASGDLYPQYANLYPEILDPLVTDSDFRFLISNINSRCKSMFSPFTTRAWVDCVVGALTGYVWDDLGFTGPKREEKAMERFLEGWNEERAAKGKDVRVVQLRRTGFMTLDFVVPNPGIDGVGEEQDWDE</sequence>
<dbReference type="GO" id="GO:0006612">
    <property type="term" value="P:protein targeting to membrane"/>
    <property type="evidence" value="ECO:0007669"/>
    <property type="project" value="TreeGrafter"/>
</dbReference>
<dbReference type="PANTHER" id="PTHR13254">
    <property type="entry name" value="GOLGI AUTOANTIGEN, GOLGIN SUBFAMILY A, 7"/>
    <property type="match status" value="1"/>
</dbReference>
<comment type="caution">
    <text evidence="9">The sequence shown here is derived from an EMBL/GenBank/DDBJ whole genome shotgun (WGS) entry which is preliminary data.</text>
</comment>
<comment type="subcellular location">
    <subcellularLocation>
        <location evidence="1">Endoplasmic reticulum membrane</location>
        <topology evidence="1">Peripheral membrane protein</topology>
    </subcellularLocation>
</comment>
<keyword evidence="6" id="KW-0472">Membrane</keyword>
<name>A0A9W7SZC2_9PEZI</name>
<evidence type="ECO:0000256" key="6">
    <source>
        <dbReference type="ARBA" id="ARBA00023136"/>
    </source>
</evidence>
<feature type="region of interest" description="Disordered" evidence="7">
    <location>
        <begin position="1"/>
        <end position="110"/>
    </location>
</feature>
<dbReference type="AlphaFoldDB" id="A0A9W7SZC2"/>
<dbReference type="InterPro" id="IPR019383">
    <property type="entry name" value="Golgin_A_7/ERF4"/>
</dbReference>
<evidence type="ECO:0000256" key="4">
    <source>
        <dbReference type="ARBA" id="ARBA00018463"/>
    </source>
</evidence>
<organism evidence="9 10">
    <name type="scientific">Teratosphaeria destructans</name>
    <dbReference type="NCBI Taxonomy" id="418781"/>
    <lineage>
        <taxon>Eukaryota</taxon>
        <taxon>Fungi</taxon>
        <taxon>Dikarya</taxon>
        <taxon>Ascomycota</taxon>
        <taxon>Pezizomycotina</taxon>
        <taxon>Dothideomycetes</taxon>
        <taxon>Dothideomycetidae</taxon>
        <taxon>Mycosphaerellales</taxon>
        <taxon>Teratosphaeriaceae</taxon>
        <taxon>Teratosphaeria</taxon>
    </lineage>
</organism>
<dbReference type="Proteomes" id="UP001138500">
    <property type="component" value="Unassembled WGS sequence"/>
</dbReference>
<reference evidence="9 10" key="1">
    <citation type="journal article" date="2018" name="IMA Fungus">
        <title>IMA Genome-F 10: Nine draft genome sequences of Claviceps purpurea s.lat., including C. arundinis, C. humidiphila, and C. cf. spartinae, pseudomolecules for the pitch canker pathogen Fusarium circinatum, draft genome of Davidsoniella eucalypti, Grosmannia galeiformis, Quambalaria eucalypti, and Teratosphaeria destructans.</title>
        <authorList>
            <person name="Wingfield B.D."/>
            <person name="Liu M."/>
            <person name="Nguyen H.D."/>
            <person name="Lane F.A."/>
            <person name="Morgan S.W."/>
            <person name="De Vos L."/>
            <person name="Wilken P.M."/>
            <person name="Duong T.A."/>
            <person name="Aylward J."/>
            <person name="Coetzee M.P."/>
            <person name="Dadej K."/>
            <person name="De Beer Z.W."/>
            <person name="Findlay W."/>
            <person name="Havenga M."/>
            <person name="Kolarik M."/>
            <person name="Menzies J.G."/>
            <person name="Naidoo K."/>
            <person name="Pochopski O."/>
            <person name="Shoukouhi P."/>
            <person name="Santana Q.C."/>
            <person name="Seifert K.A."/>
            <person name="Soal N."/>
            <person name="Steenkamp E.T."/>
            <person name="Tatham C.T."/>
            <person name="van der Nest M.A."/>
            <person name="Wingfield M.J."/>
        </authorList>
    </citation>
    <scope>NUCLEOTIDE SEQUENCE [LARGE SCALE GENOMIC DNA]</scope>
    <source>
        <strain evidence="9">CMW44962</strain>
    </source>
</reference>
<dbReference type="InterPro" id="IPR051371">
    <property type="entry name" value="Ras_palmitoyltransferase"/>
</dbReference>